<accession>A0A6J5LU05</accession>
<dbReference type="Pfam" id="PF07230">
    <property type="entry name" value="Portal_T4"/>
    <property type="match status" value="1"/>
</dbReference>
<dbReference type="InterPro" id="IPR010823">
    <property type="entry name" value="Portal_Gp20"/>
</dbReference>
<gene>
    <name evidence="2" type="ORF">UFOVP328_247</name>
</gene>
<reference evidence="2" key="1">
    <citation type="submission" date="2020-04" db="EMBL/GenBank/DDBJ databases">
        <authorList>
            <person name="Chiriac C."/>
            <person name="Salcher M."/>
            <person name="Ghai R."/>
            <person name="Kavagutti S V."/>
        </authorList>
    </citation>
    <scope>NUCLEOTIDE SEQUENCE</scope>
</reference>
<protein>
    <submittedName>
        <fullName evidence="2">Portal vertex protein</fullName>
    </submittedName>
</protein>
<sequence>MSWKKYFKVADTSGSLSPISGRNQFGLQGYTRQGEGDYNVHNEFAFRNYASRLPEVYSGHPNRIERYNQYENMDCDSEINACLDIISEFSTQLNNDNRTPFDIDFTDQPTDHEVEIIKKQLQQWTKLNKLDQRIFKIFRNSIKYGDQIFVRDPETFEMYWVDMSKVVRIIVNESEGKRPEQYVVRDINPNFQNLTVAAKTTNDYAVNPTVGSVTAAGGYSAPSSQNGGAVNSGSRFQTGMNETCIDAKHVVHLSLSEGLDTFWPFGQSILENIFKVYKQKELLEDAVLIYRVSRAPERRVFKIDVGNMPSHMAMAFVERVKNEMHQRRIPTVGGGGSNMMDATYNPLSINEDYFFPQTAEGRGSSVDTLAGGSNLGEIDDLKYFNNKMARGLRVPSSYLPTGPDDSDRTTNDGRVGTALIQEFRFNQYCERLQNLIMQKLDDEFKMFMRWRGFNIDSGLFNIKFTAPQNFASYREAELDTSRVNTFTALEPLPYLSKRFLLERYLGLSKEEIVENEKMWREERDQPELQTTQGQDLRAIGITPAGLESDIQTGEELAGMGAPGVEPAPGATPAPGAAPAAPATAPPGAPPIPSI</sequence>
<evidence type="ECO:0000313" key="2">
    <source>
        <dbReference type="EMBL" id="CAB4138054.1"/>
    </source>
</evidence>
<proteinExistence type="predicted"/>
<feature type="region of interest" description="Disordered" evidence="1">
    <location>
        <begin position="548"/>
        <end position="594"/>
    </location>
</feature>
<name>A0A6J5LU05_9CAUD</name>
<organism evidence="2">
    <name type="scientific">uncultured Caudovirales phage</name>
    <dbReference type="NCBI Taxonomy" id="2100421"/>
    <lineage>
        <taxon>Viruses</taxon>
        <taxon>Duplodnaviria</taxon>
        <taxon>Heunggongvirae</taxon>
        <taxon>Uroviricota</taxon>
        <taxon>Caudoviricetes</taxon>
        <taxon>Peduoviridae</taxon>
        <taxon>Maltschvirus</taxon>
        <taxon>Maltschvirus maltsch</taxon>
    </lineage>
</organism>
<evidence type="ECO:0000256" key="1">
    <source>
        <dbReference type="SAM" id="MobiDB-lite"/>
    </source>
</evidence>
<dbReference type="EMBL" id="LR796341">
    <property type="protein sequence ID" value="CAB4138054.1"/>
    <property type="molecule type" value="Genomic_DNA"/>
</dbReference>
<feature type="compositionally biased region" description="Pro residues" evidence="1">
    <location>
        <begin position="583"/>
        <end position="594"/>
    </location>
</feature>
<feature type="compositionally biased region" description="Low complexity" evidence="1">
    <location>
        <begin position="557"/>
        <end position="582"/>
    </location>
</feature>